<feature type="transmembrane region" description="Helical" evidence="6">
    <location>
        <begin position="92"/>
        <end position="111"/>
    </location>
</feature>
<evidence type="ECO:0000313" key="9">
    <source>
        <dbReference type="Proteomes" id="UP000285697"/>
    </source>
</evidence>
<proteinExistence type="predicted"/>
<sequence>MDSRTKNAKRNIVFGIVNKIITLFLPFLTRTAILYLLGATFLGVGTLFSSILSFLSLAELGIGSAVVYAMYKPIAENNKTEICALLYYYKKMYTVIGVIILVIGTIILPLVPHLMNGESPDGINVYILYYLFLINSVISYFFQGYKQSLLSAHQRMDIINNVATITSIVVQVGQIFVLYFFRDFYIYAMVPIVGTIFTNMINAYIVGKKYPDIHCKGTIDDSVKQEIKTKIFGLFGTKLNSIVVHSVDIVIISSFLGLTNTAKYGNYYYIMNAVSGFLAVIYGSLTAGIGNKIVSDNIDENYMLFRKLSFINYWIVGVCSVCFLCIYEPFMLVWAGEKMVFGLTFVILMVVYFYIYEIQRTVLTFKDAAGLWNKDRYRPYVSMVVNLVSNIILVQIVGIYGIVLSTILAFLISIPWANYVLFHNLFRKKAFINIISILKFGIYTIIAIIPTFYICKGLPVNYLGIAERLAVCIIIPNIVFFLFSWRNNELRYIKELLF</sequence>
<dbReference type="RefSeq" id="WP_118262791.1">
    <property type="nucleotide sequence ID" value="NZ_JAAIQY010000008.1"/>
</dbReference>
<feature type="transmembrane region" description="Helical" evidence="6">
    <location>
        <begin position="186"/>
        <end position="206"/>
    </location>
</feature>
<feature type="transmembrane region" description="Helical" evidence="6">
    <location>
        <begin position="310"/>
        <end position="333"/>
    </location>
</feature>
<dbReference type="Proteomes" id="UP000285697">
    <property type="component" value="Unassembled WGS sequence"/>
</dbReference>
<evidence type="ECO:0000256" key="3">
    <source>
        <dbReference type="ARBA" id="ARBA00022692"/>
    </source>
</evidence>
<evidence type="ECO:0000313" key="8">
    <source>
        <dbReference type="EMBL" id="RHG21439.1"/>
    </source>
</evidence>
<reference evidence="8 9" key="1">
    <citation type="submission" date="2018-08" db="EMBL/GenBank/DDBJ databases">
        <title>A genome reference for cultivated species of the human gut microbiota.</title>
        <authorList>
            <person name="Zou Y."/>
            <person name="Xue W."/>
            <person name="Luo G."/>
        </authorList>
    </citation>
    <scope>NUCLEOTIDE SEQUENCE [LARGE SCALE GENOMIC DNA]</scope>
    <source>
        <strain evidence="8 9">AM22-7AC</strain>
    </source>
</reference>
<organism evidence="8 9">
    <name type="scientific">Mediterraneibacter gnavus</name>
    <name type="common">Ruminococcus gnavus</name>
    <dbReference type="NCBI Taxonomy" id="33038"/>
    <lineage>
        <taxon>Bacteria</taxon>
        <taxon>Bacillati</taxon>
        <taxon>Bacillota</taxon>
        <taxon>Clostridia</taxon>
        <taxon>Lachnospirales</taxon>
        <taxon>Lachnospiraceae</taxon>
        <taxon>Mediterraneibacter</taxon>
    </lineage>
</organism>
<gene>
    <name evidence="8" type="ORF">DW270_03655</name>
    <name evidence="7" type="ORF">LIQ08_06270</name>
</gene>
<name>A0A414SNB0_MEDGN</name>
<feature type="transmembrane region" description="Helical" evidence="6">
    <location>
        <begin position="377"/>
        <end position="396"/>
    </location>
</feature>
<dbReference type="InterPro" id="IPR050833">
    <property type="entry name" value="Poly_Biosynth_Transport"/>
</dbReference>
<dbReference type="PANTHER" id="PTHR30250">
    <property type="entry name" value="PST FAMILY PREDICTED COLANIC ACID TRANSPORTER"/>
    <property type="match status" value="1"/>
</dbReference>
<dbReference type="PANTHER" id="PTHR30250:SF26">
    <property type="entry name" value="PSMA PROTEIN"/>
    <property type="match status" value="1"/>
</dbReference>
<feature type="transmembrane region" description="Helical" evidence="6">
    <location>
        <begin position="402"/>
        <end position="422"/>
    </location>
</feature>
<dbReference type="EMBL" id="QRIA01000003">
    <property type="protein sequence ID" value="RHG21439.1"/>
    <property type="molecule type" value="Genomic_DNA"/>
</dbReference>
<comment type="subcellular location">
    <subcellularLocation>
        <location evidence="1">Cell membrane</location>
        <topology evidence="1">Multi-pass membrane protein</topology>
    </subcellularLocation>
</comment>
<feature type="transmembrane region" description="Helical" evidence="6">
    <location>
        <begin position="465"/>
        <end position="485"/>
    </location>
</feature>
<evidence type="ECO:0000256" key="6">
    <source>
        <dbReference type="SAM" id="Phobius"/>
    </source>
</evidence>
<feature type="transmembrane region" description="Helical" evidence="6">
    <location>
        <begin position="123"/>
        <end position="142"/>
    </location>
</feature>
<dbReference type="EMBL" id="JAJBOM010000006">
    <property type="protein sequence ID" value="MCB5618767.1"/>
    <property type="molecule type" value="Genomic_DNA"/>
</dbReference>
<comment type="caution">
    <text evidence="8">The sequence shown here is derived from an EMBL/GenBank/DDBJ whole genome shotgun (WGS) entry which is preliminary data.</text>
</comment>
<dbReference type="Proteomes" id="UP001297370">
    <property type="component" value="Unassembled WGS sequence"/>
</dbReference>
<keyword evidence="4 6" id="KW-1133">Transmembrane helix</keyword>
<dbReference type="GO" id="GO:0005886">
    <property type="term" value="C:plasma membrane"/>
    <property type="evidence" value="ECO:0007669"/>
    <property type="project" value="UniProtKB-SubCell"/>
</dbReference>
<feature type="transmembrane region" description="Helical" evidence="6">
    <location>
        <begin position="47"/>
        <end position="71"/>
    </location>
</feature>
<evidence type="ECO:0000256" key="4">
    <source>
        <dbReference type="ARBA" id="ARBA00022989"/>
    </source>
</evidence>
<feature type="transmembrane region" description="Helical" evidence="6">
    <location>
        <begin position="267"/>
        <end position="289"/>
    </location>
</feature>
<evidence type="ECO:0000256" key="5">
    <source>
        <dbReference type="ARBA" id="ARBA00023136"/>
    </source>
</evidence>
<keyword evidence="5 6" id="KW-0472">Membrane</keyword>
<dbReference type="Pfam" id="PF01943">
    <property type="entry name" value="Polysacc_synt"/>
    <property type="match status" value="1"/>
</dbReference>
<keyword evidence="2" id="KW-1003">Cell membrane</keyword>
<accession>A0A414SNB0</accession>
<feature type="transmembrane region" description="Helical" evidence="6">
    <location>
        <begin position="231"/>
        <end position="255"/>
    </location>
</feature>
<reference evidence="7" key="2">
    <citation type="submission" date="2021-10" db="EMBL/GenBank/DDBJ databases">
        <title>Collection of gut derived symbiotic bacterial strains cultured from healthy donors.</title>
        <authorList>
            <person name="Lin H."/>
            <person name="Littmann E."/>
            <person name="Claire K."/>
            <person name="Pamer E."/>
        </authorList>
    </citation>
    <scope>NUCLEOTIDE SEQUENCE</scope>
    <source>
        <strain evidence="7">MSK.23.18</strain>
    </source>
</reference>
<feature type="transmembrane region" description="Helical" evidence="6">
    <location>
        <begin position="434"/>
        <end position="453"/>
    </location>
</feature>
<evidence type="ECO:0000256" key="2">
    <source>
        <dbReference type="ARBA" id="ARBA00022475"/>
    </source>
</evidence>
<feature type="transmembrane region" description="Helical" evidence="6">
    <location>
        <begin position="339"/>
        <end position="356"/>
    </location>
</feature>
<dbReference type="InterPro" id="IPR002797">
    <property type="entry name" value="Polysacc_synth"/>
</dbReference>
<feature type="transmembrane region" description="Helical" evidence="6">
    <location>
        <begin position="12"/>
        <end position="35"/>
    </location>
</feature>
<dbReference type="AlphaFoldDB" id="A0A414SNB0"/>
<protein>
    <submittedName>
        <fullName evidence="7">Oligosaccharide flippase family protein</fullName>
    </submittedName>
    <submittedName>
        <fullName evidence="8">Polysaccharide biosynthesis protein</fullName>
    </submittedName>
</protein>
<keyword evidence="3 6" id="KW-0812">Transmembrane</keyword>
<feature type="transmembrane region" description="Helical" evidence="6">
    <location>
        <begin position="162"/>
        <end position="180"/>
    </location>
</feature>
<evidence type="ECO:0000256" key="1">
    <source>
        <dbReference type="ARBA" id="ARBA00004651"/>
    </source>
</evidence>
<evidence type="ECO:0000313" key="7">
    <source>
        <dbReference type="EMBL" id="MCB5618767.1"/>
    </source>
</evidence>